<gene>
    <name evidence="2" type="ORF">QTP81_07045</name>
</gene>
<dbReference type="InterPro" id="IPR001387">
    <property type="entry name" value="Cro/C1-type_HTH"/>
</dbReference>
<comment type="caution">
    <text evidence="2">The sequence shown here is derived from an EMBL/GenBank/DDBJ whole genome shotgun (WGS) entry which is preliminary data.</text>
</comment>
<evidence type="ECO:0000259" key="1">
    <source>
        <dbReference type="PROSITE" id="PS50943"/>
    </source>
</evidence>
<dbReference type="CDD" id="cd00093">
    <property type="entry name" value="HTH_XRE"/>
    <property type="match status" value="1"/>
</dbReference>
<dbReference type="SUPFAM" id="SSF47413">
    <property type="entry name" value="lambda repressor-like DNA-binding domains"/>
    <property type="match status" value="1"/>
</dbReference>
<name>A0ABT7SVY3_9ALTE</name>
<dbReference type="Pfam" id="PF17765">
    <property type="entry name" value="MLTR_LBD"/>
    <property type="match status" value="1"/>
</dbReference>
<sequence length="265" mass="29778">MSDSPFSTTLKRWRKVRKYSQLDLSLEAGISQRHLSFLESGRSRPGKDTIIDLAEALKMPLRDRNQMLNSAGFGAIYKERALDDATMITVQNALHMTLEHHMPFPAVVVDRRWNLYMANQASNKLISIIGEPDPSLLDDGKLNIYRLTFSDKGLRPFISNWTEIANPLLLRLQREVSDDPQNTFLVNLLEEAQQLANAQDYTAADISATVAPVMSLNLQLGDVELKMFSMISSFGTALDVTASELKVETFFPADDATSEFFKTTK</sequence>
<dbReference type="PANTHER" id="PTHR35010">
    <property type="entry name" value="BLL4672 PROTEIN-RELATED"/>
    <property type="match status" value="1"/>
</dbReference>
<proteinExistence type="predicted"/>
<dbReference type="Gene3D" id="1.10.260.40">
    <property type="entry name" value="lambda repressor-like DNA-binding domains"/>
    <property type="match status" value="1"/>
</dbReference>
<keyword evidence="3" id="KW-1185">Reference proteome</keyword>
<reference evidence="2 3" key="1">
    <citation type="submission" date="2023-06" db="EMBL/GenBank/DDBJ databases">
        <title>Alteromonas sp. ASW11-36 isolated from intertidal sand.</title>
        <authorList>
            <person name="Li Y."/>
        </authorList>
    </citation>
    <scope>NUCLEOTIDE SEQUENCE [LARGE SCALE GENOMIC DNA]</scope>
    <source>
        <strain evidence="2 3">ASW11-36</strain>
    </source>
</reference>
<dbReference type="Proteomes" id="UP001234343">
    <property type="component" value="Unassembled WGS sequence"/>
</dbReference>
<dbReference type="PROSITE" id="PS50943">
    <property type="entry name" value="HTH_CROC1"/>
    <property type="match status" value="1"/>
</dbReference>
<dbReference type="InterPro" id="IPR010982">
    <property type="entry name" value="Lambda_DNA-bd_dom_sf"/>
</dbReference>
<evidence type="ECO:0000313" key="2">
    <source>
        <dbReference type="EMBL" id="MDM7860348.1"/>
    </source>
</evidence>
<dbReference type="RefSeq" id="WP_289364652.1">
    <property type="nucleotide sequence ID" value="NZ_JAUCBP010000007.1"/>
</dbReference>
<dbReference type="Pfam" id="PF01381">
    <property type="entry name" value="HTH_3"/>
    <property type="match status" value="1"/>
</dbReference>
<evidence type="ECO:0000313" key="3">
    <source>
        <dbReference type="Proteomes" id="UP001234343"/>
    </source>
</evidence>
<dbReference type="InterPro" id="IPR041413">
    <property type="entry name" value="MLTR_LBD"/>
</dbReference>
<dbReference type="EMBL" id="JAUCBP010000007">
    <property type="protein sequence ID" value="MDM7860348.1"/>
    <property type="molecule type" value="Genomic_DNA"/>
</dbReference>
<accession>A0ABT7SVY3</accession>
<dbReference type="PANTHER" id="PTHR35010:SF4">
    <property type="entry name" value="BLL5781 PROTEIN"/>
    <property type="match status" value="1"/>
</dbReference>
<protein>
    <submittedName>
        <fullName evidence="2">Helix-turn-helix transcriptional regulator</fullName>
    </submittedName>
</protein>
<dbReference type="SMART" id="SM00530">
    <property type="entry name" value="HTH_XRE"/>
    <property type="match status" value="1"/>
</dbReference>
<feature type="domain" description="HTH cro/C1-type" evidence="1">
    <location>
        <begin position="10"/>
        <end position="64"/>
    </location>
</feature>
<organism evidence="2 3">
    <name type="scientific">Alteromonas arenosi</name>
    <dbReference type="NCBI Taxonomy" id="3055817"/>
    <lineage>
        <taxon>Bacteria</taxon>
        <taxon>Pseudomonadati</taxon>
        <taxon>Pseudomonadota</taxon>
        <taxon>Gammaproteobacteria</taxon>
        <taxon>Alteromonadales</taxon>
        <taxon>Alteromonadaceae</taxon>
        <taxon>Alteromonas/Salinimonas group</taxon>
        <taxon>Alteromonas</taxon>
    </lineage>
</organism>
<dbReference type="Gene3D" id="3.30.450.180">
    <property type="match status" value="1"/>
</dbReference>